<comment type="similarity">
    <text evidence="2 7">Belongs to the peroxisomal membrane protein PXMP2/4 family.</text>
</comment>
<feature type="transmembrane region" description="Helical" evidence="7">
    <location>
        <begin position="138"/>
        <end position="160"/>
    </location>
</feature>
<evidence type="ECO:0000256" key="2">
    <source>
        <dbReference type="ARBA" id="ARBA00006824"/>
    </source>
</evidence>
<accession>A0A7I8XD42</accession>
<reference evidence="8" key="1">
    <citation type="submission" date="2020-09" db="EMBL/GenBank/DDBJ databases">
        <authorList>
            <person name="Kikuchi T."/>
        </authorList>
    </citation>
    <scope>NUCLEOTIDE SEQUENCE</scope>
    <source>
        <strain evidence="8">Ka4C1</strain>
    </source>
</reference>
<keyword evidence="9" id="KW-1185">Reference proteome</keyword>
<dbReference type="AlphaFoldDB" id="A0A7I8XD42"/>
<dbReference type="Proteomes" id="UP000582659">
    <property type="component" value="Unassembled WGS sequence"/>
</dbReference>
<dbReference type="GO" id="GO:0005739">
    <property type="term" value="C:mitochondrion"/>
    <property type="evidence" value="ECO:0007669"/>
    <property type="project" value="TreeGrafter"/>
</dbReference>
<keyword evidence="4 7" id="KW-1133">Transmembrane helix</keyword>
<dbReference type="EMBL" id="CAJFCV020000006">
    <property type="protein sequence ID" value="CAG9131815.1"/>
    <property type="molecule type" value="Genomic_DNA"/>
</dbReference>
<comment type="caution">
    <text evidence="8">The sequence shown here is derived from an EMBL/GenBank/DDBJ whole genome shotgun (WGS) entry which is preliminary data.</text>
</comment>
<feature type="transmembrane region" description="Helical" evidence="7">
    <location>
        <begin position="14"/>
        <end position="36"/>
    </location>
</feature>
<dbReference type="Pfam" id="PF04117">
    <property type="entry name" value="Mpv17_PMP22"/>
    <property type="match status" value="1"/>
</dbReference>
<dbReference type="OrthoDB" id="430207at2759"/>
<feature type="transmembrane region" description="Helical" evidence="7">
    <location>
        <begin position="89"/>
        <end position="106"/>
    </location>
</feature>
<evidence type="ECO:0000313" key="8">
    <source>
        <dbReference type="EMBL" id="CAD5235428.1"/>
    </source>
</evidence>
<evidence type="ECO:0000256" key="3">
    <source>
        <dbReference type="ARBA" id="ARBA00022692"/>
    </source>
</evidence>
<dbReference type="GO" id="GO:0015267">
    <property type="term" value="F:channel activity"/>
    <property type="evidence" value="ECO:0007669"/>
    <property type="project" value="TreeGrafter"/>
</dbReference>
<comment type="subcellular location">
    <subcellularLocation>
        <location evidence="1">Membrane</location>
        <topology evidence="1">Multi-pass membrane protein</topology>
    </subcellularLocation>
</comment>
<feature type="transmembrane region" description="Helical" evidence="7">
    <location>
        <begin position="48"/>
        <end position="68"/>
    </location>
</feature>
<evidence type="ECO:0000256" key="4">
    <source>
        <dbReference type="ARBA" id="ARBA00022989"/>
    </source>
</evidence>
<dbReference type="PROSITE" id="PS51257">
    <property type="entry name" value="PROKAR_LIPOPROTEIN"/>
    <property type="match status" value="1"/>
</dbReference>
<sequence>MLQAYLRLLSRRPLITQMVSAGVIGCAGDGIAQFVVEKRSLKQYDLQRGIRFFLMPSCYVAPILSRWFRVLEKIGGKGAIWKRLAVDQLCWSPCFGASIIFVLGFMESLDAKKAFDHTKSMCVEVYFKSLQFWPFVQLINLNLIPINFRVIFVQMAALIWNSYLSFRTQKPVDTDYFME</sequence>
<keyword evidence="3 7" id="KW-0812">Transmembrane</keyword>
<dbReference type="GO" id="GO:0016020">
    <property type="term" value="C:membrane"/>
    <property type="evidence" value="ECO:0007669"/>
    <property type="project" value="UniProtKB-SubCell"/>
</dbReference>
<protein>
    <recommendedName>
        <fullName evidence="6">Mitochondrial inner membrane protein Mpv17</fullName>
    </recommendedName>
</protein>
<evidence type="ECO:0000313" key="9">
    <source>
        <dbReference type="Proteomes" id="UP000659654"/>
    </source>
</evidence>
<proteinExistence type="inferred from homology"/>
<dbReference type="PANTHER" id="PTHR11266:SF17">
    <property type="entry name" value="PROTEIN MPV17"/>
    <property type="match status" value="1"/>
</dbReference>
<evidence type="ECO:0000256" key="7">
    <source>
        <dbReference type="RuleBase" id="RU363053"/>
    </source>
</evidence>
<dbReference type="InterPro" id="IPR007248">
    <property type="entry name" value="Mpv17_PMP22"/>
</dbReference>
<dbReference type="PANTHER" id="PTHR11266">
    <property type="entry name" value="PEROXISOMAL MEMBRANE PROTEIN 2, PXMP2 MPV17"/>
    <property type="match status" value="1"/>
</dbReference>
<dbReference type="GO" id="GO:1901858">
    <property type="term" value="P:regulation of mitochondrial DNA metabolic process"/>
    <property type="evidence" value="ECO:0007669"/>
    <property type="project" value="TreeGrafter"/>
</dbReference>
<gene>
    <name evidence="8" type="ORF">BXYJ_LOCUS15519</name>
</gene>
<evidence type="ECO:0000256" key="1">
    <source>
        <dbReference type="ARBA" id="ARBA00004141"/>
    </source>
</evidence>
<dbReference type="EMBL" id="CAJFDI010000006">
    <property type="protein sequence ID" value="CAD5235428.1"/>
    <property type="molecule type" value="Genomic_DNA"/>
</dbReference>
<name>A0A7I8XD42_BURXY</name>
<dbReference type="Proteomes" id="UP000659654">
    <property type="component" value="Unassembled WGS sequence"/>
</dbReference>
<evidence type="ECO:0000256" key="5">
    <source>
        <dbReference type="ARBA" id="ARBA00023136"/>
    </source>
</evidence>
<keyword evidence="5 7" id="KW-0472">Membrane</keyword>
<organism evidence="8 9">
    <name type="scientific">Bursaphelenchus xylophilus</name>
    <name type="common">Pinewood nematode worm</name>
    <name type="synonym">Aphelenchoides xylophilus</name>
    <dbReference type="NCBI Taxonomy" id="6326"/>
    <lineage>
        <taxon>Eukaryota</taxon>
        <taxon>Metazoa</taxon>
        <taxon>Ecdysozoa</taxon>
        <taxon>Nematoda</taxon>
        <taxon>Chromadorea</taxon>
        <taxon>Rhabditida</taxon>
        <taxon>Tylenchina</taxon>
        <taxon>Tylenchomorpha</taxon>
        <taxon>Aphelenchoidea</taxon>
        <taxon>Aphelenchoididae</taxon>
        <taxon>Bursaphelenchus</taxon>
    </lineage>
</organism>
<evidence type="ECO:0000256" key="6">
    <source>
        <dbReference type="ARBA" id="ARBA00049743"/>
    </source>
</evidence>